<organism evidence="2 3">
    <name type="scientific">Rhizobium freirei PRF 81</name>
    <dbReference type="NCBI Taxonomy" id="363754"/>
    <lineage>
        <taxon>Bacteria</taxon>
        <taxon>Pseudomonadati</taxon>
        <taxon>Pseudomonadota</taxon>
        <taxon>Alphaproteobacteria</taxon>
        <taxon>Hyphomicrobiales</taxon>
        <taxon>Rhizobiaceae</taxon>
        <taxon>Rhizobium/Agrobacterium group</taxon>
        <taxon>Rhizobium</taxon>
    </lineage>
</organism>
<feature type="domain" description="Carbamoyl phosphate synthase ATP-binding" evidence="1">
    <location>
        <begin position="264"/>
        <end position="271"/>
    </location>
</feature>
<sequence length="383" mass="41828">MKTVLITGARAPVALHWARLLHMAGHRVILADSHRFAMARATRFKTTYVRLPQSRDRLAAYARAVERMVREHGCDLVLPTCEEIFFLAAARDQIGAEIPLVAPPFALLARVHDKYCFAVMARGFGADPPKTTLLVDASDLDACRTASEELVFKPVWSRFAERVLIKPRSSDLDRLLPSPTDPWVAQTFLPGEELCCWALAKDGKIQALQAYRPLYRAGKGASLAFEPVANQQIHRFVAGFVAANAWTGQISFDFRHDAQGRLSVIECNPRATSGLHYFSASDGLAEALIAGGSAEASLTGPMTLPLAMLCYGLPSAIRNRALRQWFSDFGNMGDIAAWPGDRSMLQAQLQALAEIVCIAALRRTGLKAAATADIEWNGEPLGG</sequence>
<protein>
    <recommendedName>
        <fullName evidence="1">Carbamoyl phosphate synthase ATP-binding domain-containing protein</fullName>
    </recommendedName>
</protein>
<dbReference type="OrthoDB" id="40611at2"/>
<gene>
    <name evidence="2" type="ORF">RHSP_59549</name>
</gene>
<dbReference type="Proteomes" id="UP000012429">
    <property type="component" value="Unassembled WGS sequence"/>
</dbReference>
<dbReference type="EMBL" id="AQHN01000062">
    <property type="protein sequence ID" value="ENN86860.1"/>
    <property type="molecule type" value="Genomic_DNA"/>
</dbReference>
<dbReference type="PATRIC" id="fig|363754.4.peg.3529"/>
<evidence type="ECO:0000259" key="1">
    <source>
        <dbReference type="PROSITE" id="PS00867"/>
    </source>
</evidence>
<dbReference type="Gene3D" id="3.30.470.20">
    <property type="entry name" value="ATP-grasp fold, B domain"/>
    <property type="match status" value="1"/>
</dbReference>
<comment type="caution">
    <text evidence="2">The sequence shown here is derived from an EMBL/GenBank/DDBJ whole genome shotgun (WGS) entry which is preliminary data.</text>
</comment>
<name>N6UYV6_9HYPH</name>
<accession>N6UYV6</accession>
<evidence type="ECO:0000313" key="3">
    <source>
        <dbReference type="Proteomes" id="UP000012429"/>
    </source>
</evidence>
<dbReference type="AlphaFoldDB" id="N6UYV6"/>
<dbReference type="STRING" id="363754.RHSP_59549"/>
<dbReference type="RefSeq" id="WP_004119608.1">
    <property type="nucleotide sequence ID" value="NZ_AQHN01000062.1"/>
</dbReference>
<reference evidence="2 3" key="1">
    <citation type="journal article" date="2012" name="BMC Genomics">
        <title>Genomic basis of broad host range and environmental adaptability of Rhizobium tropici CIAT 899 and Rhizobium sp. PRF 81 which are used in inoculants for common bean (Phaseolus vulgaris L.).</title>
        <authorList>
            <person name="Ormeno-Orrillo E."/>
            <person name="Menna P."/>
            <person name="Almeida L.G."/>
            <person name="Ollero F.J."/>
            <person name="Nicolas M.F."/>
            <person name="Pains Rodrigues E."/>
            <person name="Shigueyoshi Nakatani A."/>
            <person name="Silva Batista J.S."/>
            <person name="Oliveira Chueire L.M."/>
            <person name="Souza R.C."/>
            <person name="Ribeiro Vasconcelos A.T."/>
            <person name="Megias M."/>
            <person name="Hungria M."/>
            <person name="Martinez-Romero E."/>
        </authorList>
    </citation>
    <scope>NUCLEOTIDE SEQUENCE [LARGE SCALE GENOMIC DNA]</scope>
    <source>
        <strain evidence="2 3">PRF 81</strain>
    </source>
</reference>
<evidence type="ECO:0000313" key="2">
    <source>
        <dbReference type="EMBL" id="ENN86860.1"/>
    </source>
</evidence>
<dbReference type="InterPro" id="IPR005479">
    <property type="entry name" value="CPAse_ATP-bd"/>
</dbReference>
<proteinExistence type="predicted"/>
<dbReference type="GO" id="GO:0005524">
    <property type="term" value="F:ATP binding"/>
    <property type="evidence" value="ECO:0007669"/>
    <property type="project" value="InterPro"/>
</dbReference>
<dbReference type="SUPFAM" id="SSF51735">
    <property type="entry name" value="NAD(P)-binding Rossmann-fold domains"/>
    <property type="match status" value="1"/>
</dbReference>
<keyword evidence="3" id="KW-1185">Reference proteome</keyword>
<dbReference type="Gene3D" id="3.40.50.20">
    <property type="match status" value="1"/>
</dbReference>
<dbReference type="SUPFAM" id="SSF56059">
    <property type="entry name" value="Glutathione synthetase ATP-binding domain-like"/>
    <property type="match status" value="1"/>
</dbReference>
<dbReference type="InterPro" id="IPR036291">
    <property type="entry name" value="NAD(P)-bd_dom_sf"/>
</dbReference>
<dbReference type="PROSITE" id="PS00867">
    <property type="entry name" value="CPSASE_2"/>
    <property type="match status" value="1"/>
</dbReference>